<feature type="compositionally biased region" description="Basic and acidic residues" evidence="1">
    <location>
        <begin position="192"/>
        <end position="206"/>
    </location>
</feature>
<feature type="compositionally biased region" description="Basic residues" evidence="1">
    <location>
        <begin position="174"/>
        <end position="191"/>
    </location>
</feature>
<gene>
    <name evidence="2" type="ORF">COEREDRAFT_10636</name>
</gene>
<keyword evidence="3" id="KW-1185">Reference proteome</keyword>
<dbReference type="EMBL" id="KZ303521">
    <property type="protein sequence ID" value="PIA14106.1"/>
    <property type="molecule type" value="Genomic_DNA"/>
</dbReference>
<reference evidence="2 3" key="1">
    <citation type="journal article" date="2015" name="Genome Biol. Evol.">
        <title>Phylogenomic analyses indicate that early fungi evolved digesting cell walls of algal ancestors of land plants.</title>
        <authorList>
            <person name="Chang Y."/>
            <person name="Wang S."/>
            <person name="Sekimoto S."/>
            <person name="Aerts A.L."/>
            <person name="Choi C."/>
            <person name="Clum A."/>
            <person name="LaButti K.M."/>
            <person name="Lindquist E.A."/>
            <person name="Yee Ngan C."/>
            <person name="Ohm R.A."/>
            <person name="Salamov A.A."/>
            <person name="Grigoriev I.V."/>
            <person name="Spatafora J.W."/>
            <person name="Berbee M.L."/>
        </authorList>
    </citation>
    <scope>NUCLEOTIDE SEQUENCE [LARGE SCALE GENOMIC DNA]</scope>
    <source>
        <strain evidence="2 3">NRRL 1564</strain>
    </source>
</reference>
<name>A0A2G5B524_COERN</name>
<sequence length="281" mass="31976">MLCRSTRRVVLAARPTWTRHALRDYSQAKPAAEKAAGEAFSPFAELGIRPTKRPDSAAYFMLRPKVSDMLAALRNMVQQLQRQQLQQQIQGHQQHPIQRKKWHSKEDLDSKFDIQISFSEYTMLLRLVSQAYGLSAGNSDRDKIVRLYLKQFQAGYKHVEVVQLPDPNKEEKAKQKRKEKRKRKMEARRKKAEAEQEIAKKTEGAEQRTQGETTAGTESQKSTVKASTATKPTTETKPNGGVKQTQKAKRGSCKHGSRDELGRWFAGGRRKTAQAFAWIAP</sequence>
<feature type="non-terminal residue" evidence="2">
    <location>
        <position position="281"/>
    </location>
</feature>
<feature type="compositionally biased region" description="Basic residues" evidence="1">
    <location>
        <begin position="246"/>
        <end position="255"/>
    </location>
</feature>
<proteinExistence type="predicted"/>
<organism evidence="2 3">
    <name type="scientific">Coemansia reversa (strain ATCC 12441 / NRRL 1564)</name>
    <dbReference type="NCBI Taxonomy" id="763665"/>
    <lineage>
        <taxon>Eukaryota</taxon>
        <taxon>Fungi</taxon>
        <taxon>Fungi incertae sedis</taxon>
        <taxon>Zoopagomycota</taxon>
        <taxon>Kickxellomycotina</taxon>
        <taxon>Kickxellomycetes</taxon>
        <taxon>Kickxellales</taxon>
        <taxon>Kickxellaceae</taxon>
        <taxon>Coemansia</taxon>
    </lineage>
</organism>
<evidence type="ECO:0000313" key="3">
    <source>
        <dbReference type="Proteomes" id="UP000242474"/>
    </source>
</evidence>
<feature type="compositionally biased region" description="Polar residues" evidence="1">
    <location>
        <begin position="207"/>
        <end position="245"/>
    </location>
</feature>
<evidence type="ECO:0000256" key="1">
    <source>
        <dbReference type="SAM" id="MobiDB-lite"/>
    </source>
</evidence>
<dbReference type="Proteomes" id="UP000242474">
    <property type="component" value="Unassembled WGS sequence"/>
</dbReference>
<dbReference type="AlphaFoldDB" id="A0A2G5B524"/>
<accession>A0A2G5B524</accession>
<protein>
    <submittedName>
        <fullName evidence="2">Uncharacterized protein</fullName>
    </submittedName>
</protein>
<evidence type="ECO:0000313" key="2">
    <source>
        <dbReference type="EMBL" id="PIA14106.1"/>
    </source>
</evidence>
<feature type="region of interest" description="Disordered" evidence="1">
    <location>
        <begin position="165"/>
        <end position="281"/>
    </location>
</feature>
<dbReference type="OrthoDB" id="10254627at2759"/>